<evidence type="ECO:0000256" key="1">
    <source>
        <dbReference type="ARBA" id="ARBA00004185"/>
    </source>
</evidence>
<protein>
    <recommendedName>
        <fullName evidence="3">Phycobiliprotein ApcE</fullName>
    </recommendedName>
    <alternativeName>
        <fullName evidence="20">Anchor polypeptide</fullName>
    </alternativeName>
    <alternativeName>
        <fullName evidence="19">PBS-anchor protein</fullName>
    </alternativeName>
    <alternativeName>
        <fullName evidence="18">Phycobilisome linker polypeptide</fullName>
    </alternativeName>
</protein>
<keyword evidence="10 21" id="KW-0605">Phycobilisome</keyword>
<comment type="similarity">
    <text evidence="2">Belongs to the phycobiliprotein family.</text>
</comment>
<keyword evidence="4" id="KW-0813">Transport</keyword>
<dbReference type="GO" id="GO:0009535">
    <property type="term" value="C:chloroplast thylakoid membrane"/>
    <property type="evidence" value="ECO:0007669"/>
    <property type="project" value="UniProtKB-SubCell"/>
</dbReference>
<evidence type="ECO:0000256" key="6">
    <source>
        <dbReference type="ARBA" id="ARBA00022531"/>
    </source>
</evidence>
<evidence type="ECO:0000256" key="13">
    <source>
        <dbReference type="ARBA" id="ARBA00023078"/>
    </source>
</evidence>
<evidence type="ECO:0000259" key="22">
    <source>
        <dbReference type="PROSITE" id="PS51445"/>
    </source>
</evidence>
<evidence type="ECO:0000256" key="10">
    <source>
        <dbReference type="ARBA" id="ARBA00022738"/>
    </source>
</evidence>
<keyword evidence="12" id="KW-0157">Chromophore</keyword>
<dbReference type="GO" id="GO:0015979">
    <property type="term" value="P:photosynthesis"/>
    <property type="evidence" value="ECO:0007669"/>
    <property type="project" value="UniProtKB-KW"/>
</dbReference>
<evidence type="ECO:0000256" key="5">
    <source>
        <dbReference type="ARBA" id="ARBA00022528"/>
    </source>
</evidence>
<evidence type="ECO:0000256" key="15">
    <source>
        <dbReference type="ARBA" id="ARBA00023239"/>
    </source>
</evidence>
<evidence type="ECO:0000313" key="23">
    <source>
        <dbReference type="EMBL" id="AOM65905.1"/>
    </source>
</evidence>
<evidence type="ECO:0000256" key="21">
    <source>
        <dbReference type="PROSITE-ProRule" id="PRU00775"/>
    </source>
</evidence>
<keyword evidence="9" id="KW-0677">Repeat</keyword>
<dbReference type="PROSITE" id="PS51445">
    <property type="entry name" value="PBS_LINKER"/>
    <property type="match status" value="3"/>
</dbReference>
<dbReference type="Gene3D" id="1.10.490.20">
    <property type="entry name" value="Phycocyanins"/>
    <property type="match status" value="1"/>
</dbReference>
<evidence type="ECO:0000256" key="9">
    <source>
        <dbReference type="ARBA" id="ARBA00022737"/>
    </source>
</evidence>
<name>A0A1C9CC11_9FLOR</name>
<dbReference type="InterPro" id="IPR001297">
    <property type="entry name" value="PBS_linker_dom"/>
</dbReference>
<evidence type="ECO:0000256" key="3">
    <source>
        <dbReference type="ARBA" id="ARBA00018674"/>
    </source>
</evidence>
<feature type="domain" description="PBS-linker" evidence="22">
    <location>
        <begin position="244"/>
        <end position="424"/>
    </location>
</feature>
<keyword evidence="15" id="KW-0456">Lyase</keyword>
<feature type="domain" description="PBS-linker" evidence="22">
    <location>
        <begin position="693"/>
        <end position="870"/>
    </location>
</feature>
<dbReference type="EMBL" id="KX284717">
    <property type="protein sequence ID" value="AOM65905.1"/>
    <property type="molecule type" value="Genomic_DNA"/>
</dbReference>
<comment type="function">
    <text evidence="17">This protein is postulated to act both as terminal energy acceptor and as a linker polypeptide that stabilizes the phycobilisome architecture. May have intrinsic bilin lyase activity.</text>
</comment>
<evidence type="ECO:0000256" key="18">
    <source>
        <dbReference type="ARBA" id="ARBA00029643"/>
    </source>
</evidence>
<evidence type="ECO:0000256" key="7">
    <source>
        <dbReference type="ARBA" id="ARBA00022549"/>
    </source>
</evidence>
<evidence type="ECO:0000256" key="2">
    <source>
        <dbReference type="ARBA" id="ARBA00008182"/>
    </source>
</evidence>
<dbReference type="RefSeq" id="YP_009294422.1">
    <property type="nucleotide sequence ID" value="NC_031148.1"/>
</dbReference>
<keyword evidence="7" id="KW-0042">Antenna complex</keyword>
<comment type="similarity">
    <text evidence="21">Belongs to the phycobilisome linker protein family.</text>
</comment>
<keyword evidence="8 23" id="KW-0934">Plastid</keyword>
<evidence type="ECO:0000256" key="16">
    <source>
        <dbReference type="ARBA" id="ARBA00023307"/>
    </source>
</evidence>
<dbReference type="GO" id="GO:0016829">
    <property type="term" value="F:lyase activity"/>
    <property type="evidence" value="ECO:0007669"/>
    <property type="project" value="UniProtKB-KW"/>
</dbReference>
<dbReference type="PANTHER" id="PTHR34011">
    <property type="entry name" value="PHYCOBILISOME 32.1 KDA LINKER POLYPEPTIDE, PHYCOCYANIN-ASSOCIATED, ROD 2-RELATED"/>
    <property type="match status" value="1"/>
</dbReference>
<accession>A0A1C9CC11</accession>
<dbReference type="GO" id="GO:0030089">
    <property type="term" value="C:phycobilisome"/>
    <property type="evidence" value="ECO:0007669"/>
    <property type="project" value="UniProtKB-UniRule"/>
</dbReference>
<geneLocation type="plastid" evidence="23"/>
<sequence length="884" mass="100709">MIVKASGGSPVVQPQRYRTASISTIALAEQQDRFLQLGELNELVAFLNSGNKRLEVADLLRKNANILVAKAADKIFVGGSAISYLERPQASFLSSDVSNQMIDLQQLSGDTQNNVFKGLQSVFSDGETLPPGFKPINVVRYGSTRMKKSLRDLDWFLRYLTYAIIAGDPNILSVNIRGLRELIDNACSSAAATVALREMRKFAVSIFEGDSEGQSLVQEYFNIVIAEFDAPSLTDKLRKREFSDAQGLRLPQVYNIAGISKQRFVMKTSLSTDEKNTVIRACYRQVFERDIAKGYNISFTDLESQVKNGQISIKEFIRLIGKSSVYRKQFLEPFVNSRALELAFRHFLGRGISSIEEFQKYFAILSKRGLDGLVDSLLNSAEYSDYFGEETVPYSRSLGEEPQESRNWGPQINLLNYSAPFRKIPQFITLFSEYRYNLPDQHPYGLGNDPLLIQFGAIFPQNRVNLRTRSAPFGKDTRRILVRRGPGIYSQMSNPALRSKLAGSLGPKVFKVDSDVVSSSENNVNSIITAAYLRVFGRSVYQEELLTLKKFESQFRDSKISVKEFIRLLVKSLTFRALYWQPFYICKAIEYIHNRLLGRPTYGRQEINQYFDICYKQGYYKMVDAILDSSEYVESFGDNIVPYERYSTPAGIASKNLRPGSQQLKIQKSLRSNNLTKEKFITLGKVNESRSHNSIIKRINQGVSERRDQQVIFKVEDSSSISDRFQILRAIYRQIFERDLNTFDIGDSFYNIEKAFLAQEITVQKCVEILGSSTLYCKEFYQPYPNTKVIELGTKHFLGRAPNNQAEIRYYNQILASQGLLAFITNLVNSEEYNSIFGINTVPYRRFPTLPAANFPNTERLYNTFTKQNEVIVIPSFRAIIGNQ</sequence>
<evidence type="ECO:0000256" key="4">
    <source>
        <dbReference type="ARBA" id="ARBA00022448"/>
    </source>
</evidence>
<dbReference type="InterPro" id="IPR009050">
    <property type="entry name" value="Globin-like_sf"/>
</dbReference>
<comment type="subcellular location">
    <subcellularLocation>
        <location evidence="1">Plastid</location>
        <location evidence="1">Chloroplast thylakoid membrane</location>
        <topology evidence="1">Peripheral membrane protein</topology>
        <orientation evidence="1">Stromal side</orientation>
    </subcellularLocation>
</comment>
<feature type="domain" description="PBS-linker" evidence="22">
    <location>
        <begin position="490"/>
        <end position="673"/>
    </location>
</feature>
<dbReference type="InterPro" id="IPR012128">
    <property type="entry name" value="Phycobilisome_asu/bsu"/>
</dbReference>
<keyword evidence="11" id="KW-0249">Electron transport</keyword>
<evidence type="ECO:0000256" key="8">
    <source>
        <dbReference type="ARBA" id="ARBA00022640"/>
    </source>
</evidence>
<proteinExistence type="inferred from homology"/>
<keyword evidence="13" id="KW-0793">Thylakoid</keyword>
<evidence type="ECO:0000256" key="19">
    <source>
        <dbReference type="ARBA" id="ARBA00031629"/>
    </source>
</evidence>
<reference evidence="23" key="1">
    <citation type="journal article" date="2016" name="BMC Biol.">
        <title>Parallel evolution of highly conserved plastid genome architecture in red seaweeds and seed plants.</title>
        <authorList>
            <person name="Lee J."/>
            <person name="Cho C.H."/>
            <person name="Park S.I."/>
            <person name="Choi J.W."/>
            <person name="Song H.S."/>
            <person name="West J.A."/>
            <person name="Bhattacharya D."/>
            <person name="Yoon H.S."/>
        </authorList>
    </citation>
    <scope>NUCLEOTIDE SEQUENCE</scope>
</reference>
<keyword evidence="5" id="KW-0150">Chloroplast</keyword>
<dbReference type="PANTHER" id="PTHR34011:SF6">
    <property type="entry name" value="PHYCOBILIPROTEIN APCE"/>
    <property type="match status" value="1"/>
</dbReference>
<organism evidence="23">
    <name type="scientific">Asparagopsis taxiformis</name>
    <dbReference type="NCBI Taxonomy" id="260499"/>
    <lineage>
        <taxon>Eukaryota</taxon>
        <taxon>Rhodophyta</taxon>
        <taxon>Florideophyceae</taxon>
        <taxon>Rhodymeniophycidae</taxon>
        <taxon>Bonnemaisoniales</taxon>
        <taxon>Bonnemaisoniaceae</taxon>
        <taxon>Asparagopsis</taxon>
    </lineage>
</organism>
<evidence type="ECO:0000256" key="11">
    <source>
        <dbReference type="ARBA" id="ARBA00022982"/>
    </source>
</evidence>
<dbReference type="GeneID" id="29070406"/>
<evidence type="ECO:0000256" key="17">
    <source>
        <dbReference type="ARBA" id="ARBA00025203"/>
    </source>
</evidence>
<evidence type="ECO:0000256" key="14">
    <source>
        <dbReference type="ARBA" id="ARBA00023136"/>
    </source>
</evidence>
<evidence type="ECO:0000256" key="12">
    <source>
        <dbReference type="ARBA" id="ARBA00022991"/>
    </source>
</evidence>
<dbReference type="InterPro" id="IPR038719">
    <property type="entry name" value="Phycobilisome_asu/bsu_sf"/>
</dbReference>
<dbReference type="Pfam" id="PF00502">
    <property type="entry name" value="Phycobilisome"/>
    <property type="match status" value="2"/>
</dbReference>
<dbReference type="Pfam" id="PF00427">
    <property type="entry name" value="PBS_linker_poly"/>
    <property type="match status" value="3"/>
</dbReference>
<dbReference type="SUPFAM" id="SSF46458">
    <property type="entry name" value="Globin-like"/>
    <property type="match status" value="1"/>
</dbReference>
<keyword evidence="14" id="KW-0472">Membrane</keyword>
<dbReference type="AlphaFoldDB" id="A0A1C9CC11"/>
<keyword evidence="6" id="KW-0602">Photosynthesis</keyword>
<dbReference type="InterPro" id="IPR038255">
    <property type="entry name" value="PBS_linker_sf"/>
</dbReference>
<keyword evidence="16" id="KW-0089">Bile pigment</keyword>
<gene>
    <name evidence="23" type="primary">apcE</name>
    <name evidence="23" type="ORF">Aspa_026</name>
</gene>
<dbReference type="Gene3D" id="1.10.3130.20">
    <property type="entry name" value="Phycobilisome linker domain"/>
    <property type="match status" value="3"/>
</dbReference>
<evidence type="ECO:0000256" key="20">
    <source>
        <dbReference type="ARBA" id="ARBA00033322"/>
    </source>
</evidence>